<comment type="caution">
    <text evidence="2">The sequence shown here is derived from an EMBL/GenBank/DDBJ whole genome shotgun (WGS) entry which is preliminary data.</text>
</comment>
<evidence type="ECO:0008006" key="4">
    <source>
        <dbReference type="Google" id="ProtNLM"/>
    </source>
</evidence>
<dbReference type="OrthoDB" id="3042128at2759"/>
<keyword evidence="3" id="KW-1185">Reference proteome</keyword>
<protein>
    <recommendedName>
        <fullName evidence="4">Granulins domain-containing protein</fullName>
    </recommendedName>
</protein>
<evidence type="ECO:0000256" key="1">
    <source>
        <dbReference type="SAM" id="SignalP"/>
    </source>
</evidence>
<dbReference type="Proteomes" id="UP000620124">
    <property type="component" value="Unassembled WGS sequence"/>
</dbReference>
<sequence length="70" mass="7019">MFNKFISSALLFLVVAQVAMASPKPVACGGPDEPACPPACVPACADDEFCCGSLTPVRCVAAGGFCPVIG</sequence>
<dbReference type="EMBL" id="JACAZI010000036">
    <property type="protein sequence ID" value="KAF7328337.1"/>
    <property type="molecule type" value="Genomic_DNA"/>
</dbReference>
<evidence type="ECO:0000313" key="2">
    <source>
        <dbReference type="EMBL" id="KAF7328337.1"/>
    </source>
</evidence>
<organism evidence="2 3">
    <name type="scientific">Mycena venus</name>
    <dbReference type="NCBI Taxonomy" id="2733690"/>
    <lineage>
        <taxon>Eukaryota</taxon>
        <taxon>Fungi</taxon>
        <taxon>Dikarya</taxon>
        <taxon>Basidiomycota</taxon>
        <taxon>Agaricomycotina</taxon>
        <taxon>Agaricomycetes</taxon>
        <taxon>Agaricomycetidae</taxon>
        <taxon>Agaricales</taxon>
        <taxon>Marasmiineae</taxon>
        <taxon>Mycenaceae</taxon>
        <taxon>Mycena</taxon>
    </lineage>
</organism>
<evidence type="ECO:0000313" key="3">
    <source>
        <dbReference type="Proteomes" id="UP000620124"/>
    </source>
</evidence>
<keyword evidence="1" id="KW-0732">Signal</keyword>
<accession>A0A8H6WSI7</accession>
<feature type="chain" id="PRO_5034803781" description="Granulins domain-containing protein" evidence="1">
    <location>
        <begin position="22"/>
        <end position="70"/>
    </location>
</feature>
<reference evidence="2" key="1">
    <citation type="submission" date="2020-05" db="EMBL/GenBank/DDBJ databases">
        <title>Mycena genomes resolve the evolution of fungal bioluminescence.</title>
        <authorList>
            <person name="Tsai I.J."/>
        </authorList>
    </citation>
    <scope>NUCLEOTIDE SEQUENCE</scope>
    <source>
        <strain evidence="2">CCC161011</strain>
    </source>
</reference>
<proteinExistence type="predicted"/>
<dbReference type="AlphaFoldDB" id="A0A8H6WSI7"/>
<name>A0A8H6WSI7_9AGAR</name>
<feature type="signal peptide" evidence="1">
    <location>
        <begin position="1"/>
        <end position="21"/>
    </location>
</feature>
<gene>
    <name evidence="2" type="ORF">MVEN_02549200</name>
</gene>